<reference evidence="3" key="3">
    <citation type="submission" date="2015-06" db="UniProtKB">
        <authorList>
            <consortium name="EnsemblMetazoa"/>
        </authorList>
    </citation>
    <scope>IDENTIFICATION</scope>
</reference>
<evidence type="ECO:0000313" key="2">
    <source>
        <dbReference type="EMBL" id="ELU05028.1"/>
    </source>
</evidence>
<name>R7UG12_CAPTE</name>
<dbReference type="EnsemblMetazoa" id="CapteT206188">
    <property type="protein sequence ID" value="CapteP206188"/>
    <property type="gene ID" value="CapteG206188"/>
</dbReference>
<dbReference type="Proteomes" id="UP000014760">
    <property type="component" value="Unassembled WGS sequence"/>
</dbReference>
<dbReference type="EMBL" id="AMQN01007966">
    <property type="status" value="NOT_ANNOTATED_CDS"/>
    <property type="molecule type" value="Genomic_DNA"/>
</dbReference>
<dbReference type="OrthoDB" id="7472940at2759"/>
<feature type="compositionally biased region" description="Basic residues" evidence="1">
    <location>
        <begin position="109"/>
        <end position="119"/>
    </location>
</feature>
<evidence type="ECO:0000313" key="4">
    <source>
        <dbReference type="Proteomes" id="UP000014760"/>
    </source>
</evidence>
<keyword evidence="4" id="KW-1185">Reference proteome</keyword>
<feature type="region of interest" description="Disordered" evidence="1">
    <location>
        <begin position="106"/>
        <end position="130"/>
    </location>
</feature>
<sequence>MEDRSSETCPISMCDRMARIEDRVKICKEATPTTRCKVEELGQDLKKIRGQYFAEDSEATPSAAKSTEAGTYNRLPRSKFSFTAILDDACSFNAFCDIQRAGPLGSRVHVPKKPRRRRRKQEDNSTLKGAPEPVRDIFVYRLAKTTPVDKVKEYMEINNMDLVSIEQVSKSEAKFASFKAQIRVSHLPYALDQDSWSKNMCAAAAAAE</sequence>
<accession>R7UG12</accession>
<dbReference type="AlphaFoldDB" id="R7UG12"/>
<protein>
    <submittedName>
        <fullName evidence="2 3">Uncharacterized protein</fullName>
    </submittedName>
</protein>
<reference evidence="2 4" key="2">
    <citation type="journal article" date="2013" name="Nature">
        <title>Insights into bilaterian evolution from three spiralian genomes.</title>
        <authorList>
            <person name="Simakov O."/>
            <person name="Marletaz F."/>
            <person name="Cho S.J."/>
            <person name="Edsinger-Gonzales E."/>
            <person name="Havlak P."/>
            <person name="Hellsten U."/>
            <person name="Kuo D.H."/>
            <person name="Larsson T."/>
            <person name="Lv J."/>
            <person name="Arendt D."/>
            <person name="Savage R."/>
            <person name="Osoegawa K."/>
            <person name="de Jong P."/>
            <person name="Grimwood J."/>
            <person name="Chapman J.A."/>
            <person name="Shapiro H."/>
            <person name="Aerts A."/>
            <person name="Otillar R.P."/>
            <person name="Terry A.Y."/>
            <person name="Boore J.L."/>
            <person name="Grigoriev I.V."/>
            <person name="Lindberg D.R."/>
            <person name="Seaver E.C."/>
            <person name="Weisblat D.A."/>
            <person name="Putnam N.H."/>
            <person name="Rokhsar D.S."/>
        </authorList>
    </citation>
    <scope>NUCLEOTIDE SEQUENCE</scope>
    <source>
        <strain evidence="2 4">I ESC-2004</strain>
    </source>
</reference>
<organism evidence="2">
    <name type="scientific">Capitella teleta</name>
    <name type="common">Polychaete worm</name>
    <dbReference type="NCBI Taxonomy" id="283909"/>
    <lineage>
        <taxon>Eukaryota</taxon>
        <taxon>Metazoa</taxon>
        <taxon>Spiralia</taxon>
        <taxon>Lophotrochozoa</taxon>
        <taxon>Annelida</taxon>
        <taxon>Polychaeta</taxon>
        <taxon>Sedentaria</taxon>
        <taxon>Scolecida</taxon>
        <taxon>Capitellidae</taxon>
        <taxon>Capitella</taxon>
    </lineage>
</organism>
<dbReference type="EMBL" id="KB301850">
    <property type="protein sequence ID" value="ELU05028.1"/>
    <property type="molecule type" value="Genomic_DNA"/>
</dbReference>
<reference evidence="4" key="1">
    <citation type="submission" date="2012-12" db="EMBL/GenBank/DDBJ databases">
        <authorList>
            <person name="Hellsten U."/>
            <person name="Grimwood J."/>
            <person name="Chapman J.A."/>
            <person name="Shapiro H."/>
            <person name="Aerts A."/>
            <person name="Otillar R.P."/>
            <person name="Terry A.Y."/>
            <person name="Boore J.L."/>
            <person name="Simakov O."/>
            <person name="Marletaz F."/>
            <person name="Cho S.-J."/>
            <person name="Edsinger-Gonzales E."/>
            <person name="Havlak P."/>
            <person name="Kuo D.-H."/>
            <person name="Larsson T."/>
            <person name="Lv J."/>
            <person name="Arendt D."/>
            <person name="Savage R."/>
            <person name="Osoegawa K."/>
            <person name="de Jong P."/>
            <person name="Lindberg D.R."/>
            <person name="Seaver E.C."/>
            <person name="Weisblat D.A."/>
            <person name="Putnam N.H."/>
            <person name="Grigoriev I.V."/>
            <person name="Rokhsar D.S."/>
        </authorList>
    </citation>
    <scope>NUCLEOTIDE SEQUENCE</scope>
    <source>
        <strain evidence="4">I ESC-2004</strain>
    </source>
</reference>
<evidence type="ECO:0000256" key="1">
    <source>
        <dbReference type="SAM" id="MobiDB-lite"/>
    </source>
</evidence>
<gene>
    <name evidence="2" type="ORF">CAPTEDRAFT_206188</name>
</gene>
<proteinExistence type="predicted"/>
<evidence type="ECO:0000313" key="3">
    <source>
        <dbReference type="EnsemblMetazoa" id="CapteP206188"/>
    </source>
</evidence>
<dbReference type="HOGENOM" id="CLU_1322019_0_0_1"/>